<name>A0A4Y6PMK0_PERCE</name>
<evidence type="ECO:0000313" key="3">
    <source>
        <dbReference type="Proteomes" id="UP000315995"/>
    </source>
</evidence>
<accession>A0A5B8Y012</accession>
<comment type="similarity">
    <text evidence="1">Belongs to the HupF/HypC family.</text>
</comment>
<accession>A0A4Y6PMK0</accession>
<dbReference type="NCBIfam" id="TIGR00074">
    <property type="entry name" value="hypC_hupF"/>
    <property type="match status" value="1"/>
</dbReference>
<dbReference type="GO" id="GO:0051604">
    <property type="term" value="P:protein maturation"/>
    <property type="evidence" value="ECO:0007669"/>
    <property type="project" value="TreeGrafter"/>
</dbReference>
<dbReference type="GO" id="GO:1902670">
    <property type="term" value="F:carbon dioxide binding"/>
    <property type="evidence" value="ECO:0007669"/>
    <property type="project" value="TreeGrafter"/>
</dbReference>
<dbReference type="InterPro" id="IPR019812">
    <property type="entry name" value="Hydgase_assmbl_chp_CS"/>
</dbReference>
<dbReference type="SUPFAM" id="SSF159127">
    <property type="entry name" value="HupF/HypC-like"/>
    <property type="match status" value="1"/>
</dbReference>
<dbReference type="PRINTS" id="PR00445">
    <property type="entry name" value="HUPFHYPC"/>
</dbReference>
<dbReference type="PANTHER" id="PTHR35177">
    <property type="entry name" value="HYDROGENASE MATURATION FACTOR HYBG"/>
    <property type="match status" value="1"/>
</dbReference>
<dbReference type="Pfam" id="PF01455">
    <property type="entry name" value="HupF_HypC"/>
    <property type="match status" value="1"/>
</dbReference>
<evidence type="ECO:0000313" key="2">
    <source>
        <dbReference type="EMBL" id="QDG49536.1"/>
    </source>
</evidence>
<protein>
    <submittedName>
        <fullName evidence="2">HypC/HybG/HupF family hydrogenase formation chaperone</fullName>
    </submittedName>
</protein>
<keyword evidence="3" id="KW-1185">Reference proteome</keyword>
<dbReference type="FunFam" id="2.30.30.140:FF:000022">
    <property type="entry name" value="Hydrogenase assembly chaperone HybG"/>
    <property type="match status" value="1"/>
</dbReference>
<dbReference type="Gene3D" id="2.30.30.140">
    <property type="match status" value="1"/>
</dbReference>
<dbReference type="PROSITE" id="PS01097">
    <property type="entry name" value="HUPF_HYPC"/>
    <property type="match status" value="1"/>
</dbReference>
<dbReference type="RefSeq" id="WP_141196033.1">
    <property type="nucleotide sequence ID" value="NZ_CP041186.1"/>
</dbReference>
<gene>
    <name evidence="2" type="ORF">FIV42_01920</name>
</gene>
<dbReference type="AlphaFoldDB" id="A0A4Y6PMK0"/>
<dbReference type="InterPro" id="IPR001109">
    <property type="entry name" value="Hydrogenase_HupF/HypC"/>
</dbReference>
<dbReference type="Proteomes" id="UP000315995">
    <property type="component" value="Chromosome"/>
</dbReference>
<evidence type="ECO:0000256" key="1">
    <source>
        <dbReference type="ARBA" id="ARBA00006018"/>
    </source>
</evidence>
<organism evidence="2 3">
    <name type="scientific">Persicimonas caeni</name>
    <dbReference type="NCBI Taxonomy" id="2292766"/>
    <lineage>
        <taxon>Bacteria</taxon>
        <taxon>Deltaproteobacteria</taxon>
        <taxon>Bradymonadales</taxon>
        <taxon>Bradymonadaceae</taxon>
        <taxon>Persicimonas</taxon>
    </lineage>
</organism>
<dbReference type="PANTHER" id="PTHR35177:SF2">
    <property type="entry name" value="HYDROGENASE MATURATION FACTOR HYBG"/>
    <property type="match status" value="1"/>
</dbReference>
<proteinExistence type="inferred from homology"/>
<dbReference type="EMBL" id="CP041186">
    <property type="protein sequence ID" value="QDG49536.1"/>
    <property type="molecule type" value="Genomic_DNA"/>
</dbReference>
<reference evidence="2 3" key="1">
    <citation type="submission" date="2019-06" db="EMBL/GenBank/DDBJ databases">
        <title>Persicimonas caeni gen. nov., sp. nov., a predatory bacterium isolated from solar saltern.</title>
        <authorList>
            <person name="Wang S."/>
        </authorList>
    </citation>
    <scope>NUCLEOTIDE SEQUENCE [LARGE SCALE GENOMIC DNA]</scope>
    <source>
        <strain evidence="2 3">YN101</strain>
    </source>
</reference>
<dbReference type="OrthoDB" id="9806017at2"/>
<dbReference type="GO" id="GO:0005506">
    <property type="term" value="F:iron ion binding"/>
    <property type="evidence" value="ECO:0007669"/>
    <property type="project" value="TreeGrafter"/>
</dbReference>
<sequence>MCLGIPGKIVSIEAEAPLRMGRVSFGGTLREVCLAYVPEAQVDDYVIVHVGFAISTVDEDEAQRVFAYLDEIGDLDELDPDRAGGSE</sequence>